<reference evidence="3 4" key="1">
    <citation type="submission" date="2016-03" db="EMBL/GenBank/DDBJ databases">
        <title>Genome sequence of Pontibacter sp. nov., of the family cytophagaceae, isolated from marine sediment of the Yellow Sea, China.</title>
        <authorList>
            <person name="Zhang G."/>
            <person name="Zhang R."/>
        </authorList>
    </citation>
    <scope>NUCLEOTIDE SEQUENCE [LARGE SCALE GENOMIC DNA]</scope>
    <source>
        <strain evidence="3 4">S10-8</strain>
    </source>
</reference>
<evidence type="ECO:0000313" key="3">
    <source>
        <dbReference type="EMBL" id="OKL39699.1"/>
    </source>
</evidence>
<dbReference type="InterPro" id="IPR008258">
    <property type="entry name" value="Transglycosylase_SLT_dom_1"/>
</dbReference>
<dbReference type="CDD" id="cd16894">
    <property type="entry name" value="MltD-like"/>
    <property type="match status" value="1"/>
</dbReference>
<protein>
    <submittedName>
        <fullName evidence="3">Murein transglycosylase</fullName>
    </submittedName>
</protein>
<proteinExistence type="inferred from homology"/>
<dbReference type="AlphaFoldDB" id="A0A1Q5PBR6"/>
<dbReference type="Gene3D" id="1.10.530.10">
    <property type="match status" value="1"/>
</dbReference>
<keyword evidence="4" id="KW-1185">Reference proteome</keyword>
<dbReference type="InterPro" id="IPR023346">
    <property type="entry name" value="Lysozyme-like_dom_sf"/>
</dbReference>
<dbReference type="PANTHER" id="PTHR37423:SF2">
    <property type="entry name" value="MEMBRANE-BOUND LYTIC MUREIN TRANSGLYCOSYLASE C"/>
    <property type="match status" value="1"/>
</dbReference>
<dbReference type="Proteomes" id="UP000186551">
    <property type="component" value="Unassembled WGS sequence"/>
</dbReference>
<dbReference type="STRING" id="1797110.A3841_00260"/>
<dbReference type="RefSeq" id="WP_073852749.1">
    <property type="nucleotide sequence ID" value="NZ_LVWA01000007.1"/>
</dbReference>
<dbReference type="Pfam" id="PF01464">
    <property type="entry name" value="SLT"/>
    <property type="match status" value="1"/>
</dbReference>
<organism evidence="3 4">
    <name type="scientific">Pontibacter flavimaris</name>
    <dbReference type="NCBI Taxonomy" id="1797110"/>
    <lineage>
        <taxon>Bacteria</taxon>
        <taxon>Pseudomonadati</taxon>
        <taxon>Bacteroidota</taxon>
        <taxon>Cytophagia</taxon>
        <taxon>Cytophagales</taxon>
        <taxon>Hymenobacteraceae</taxon>
        <taxon>Pontibacter</taxon>
    </lineage>
</organism>
<accession>A0A1Q5PBR6</accession>
<evidence type="ECO:0000256" key="1">
    <source>
        <dbReference type="ARBA" id="ARBA00007734"/>
    </source>
</evidence>
<dbReference type="OrthoDB" id="9815002at2"/>
<evidence type="ECO:0000259" key="2">
    <source>
        <dbReference type="Pfam" id="PF01464"/>
    </source>
</evidence>
<gene>
    <name evidence="3" type="ORF">A3841_00260</name>
</gene>
<name>A0A1Q5PBR6_9BACT</name>
<evidence type="ECO:0000313" key="4">
    <source>
        <dbReference type="Proteomes" id="UP000186551"/>
    </source>
</evidence>
<sequence>MAQQIWKYIWVTVILVVALQLCSQQQIMTAGGIAATSETRANALKPVFSPPAVPDALSFAGEPVPLDVPDVAERLDRELLVNSYLHATTLLGLKRMQRYVPEIKILLKENDVPEDFIYLALAESLFGHVTSPAGAAGFWQLMPDTARGYGLIVNGEVDERFHVQKATLAAVKYLKSAKGRFGSWTNAAASYNRGMAGLDRALERQGVSSYYDLYLNDETSRYMFRILALKEVLGNPQKYNFDLPEEHGYQPLPSRTVKVTSTLPDLPAFALEQGTNYKTLRLYNPWIKDYKLTVAQGKAFELQLPQEAM</sequence>
<dbReference type="EMBL" id="LVWA01000007">
    <property type="protein sequence ID" value="OKL39699.1"/>
    <property type="molecule type" value="Genomic_DNA"/>
</dbReference>
<comment type="caution">
    <text evidence="3">The sequence shown here is derived from an EMBL/GenBank/DDBJ whole genome shotgun (WGS) entry which is preliminary data.</text>
</comment>
<feature type="domain" description="Transglycosylase SLT" evidence="2">
    <location>
        <begin position="106"/>
        <end position="206"/>
    </location>
</feature>
<dbReference type="PANTHER" id="PTHR37423">
    <property type="entry name" value="SOLUBLE LYTIC MUREIN TRANSGLYCOSYLASE-RELATED"/>
    <property type="match status" value="1"/>
</dbReference>
<dbReference type="SUPFAM" id="SSF53955">
    <property type="entry name" value="Lysozyme-like"/>
    <property type="match status" value="1"/>
</dbReference>
<comment type="similarity">
    <text evidence="1">Belongs to the transglycosylase Slt family.</text>
</comment>